<dbReference type="Proteomes" id="UP001558613">
    <property type="component" value="Unassembled WGS sequence"/>
</dbReference>
<organism evidence="2 3">
    <name type="scientific">Cirrhinus molitorella</name>
    <name type="common">mud carp</name>
    <dbReference type="NCBI Taxonomy" id="172907"/>
    <lineage>
        <taxon>Eukaryota</taxon>
        <taxon>Metazoa</taxon>
        <taxon>Chordata</taxon>
        <taxon>Craniata</taxon>
        <taxon>Vertebrata</taxon>
        <taxon>Euteleostomi</taxon>
        <taxon>Actinopterygii</taxon>
        <taxon>Neopterygii</taxon>
        <taxon>Teleostei</taxon>
        <taxon>Ostariophysi</taxon>
        <taxon>Cypriniformes</taxon>
        <taxon>Cyprinidae</taxon>
        <taxon>Labeoninae</taxon>
        <taxon>Labeonini</taxon>
        <taxon>Cirrhinus</taxon>
    </lineage>
</organism>
<evidence type="ECO:0000313" key="3">
    <source>
        <dbReference type="Proteomes" id="UP001558613"/>
    </source>
</evidence>
<sequence length="88" mass="9949">MTDNVSHNTNIISEGGANRCPYFPKHRRRRTGLASKSRKQKPISKPNKKSRRHDRCIIALLHSSSTDKSPFGPICRRKASAPNQLRQG</sequence>
<dbReference type="EMBL" id="JAYMGO010000001">
    <property type="protein sequence ID" value="KAL1282841.1"/>
    <property type="molecule type" value="Genomic_DNA"/>
</dbReference>
<protein>
    <submittedName>
        <fullName evidence="2">Uncharacterized protein</fullName>
    </submittedName>
</protein>
<feature type="compositionally biased region" description="Polar residues" evidence="1">
    <location>
        <begin position="1"/>
        <end position="12"/>
    </location>
</feature>
<gene>
    <name evidence="2" type="ORF">QQF64_001644</name>
</gene>
<accession>A0ABR3P196</accession>
<feature type="compositionally biased region" description="Basic residues" evidence="1">
    <location>
        <begin position="24"/>
        <end position="54"/>
    </location>
</feature>
<evidence type="ECO:0000256" key="1">
    <source>
        <dbReference type="SAM" id="MobiDB-lite"/>
    </source>
</evidence>
<proteinExistence type="predicted"/>
<comment type="caution">
    <text evidence="2">The sequence shown here is derived from an EMBL/GenBank/DDBJ whole genome shotgun (WGS) entry which is preliminary data.</text>
</comment>
<reference evidence="2 3" key="1">
    <citation type="submission" date="2023-09" db="EMBL/GenBank/DDBJ databases">
        <authorList>
            <person name="Wang M."/>
        </authorList>
    </citation>
    <scope>NUCLEOTIDE SEQUENCE [LARGE SCALE GENOMIC DNA]</scope>
    <source>
        <strain evidence="2">GT-2023</strain>
        <tissue evidence="2">Liver</tissue>
    </source>
</reference>
<evidence type="ECO:0000313" key="2">
    <source>
        <dbReference type="EMBL" id="KAL1282841.1"/>
    </source>
</evidence>
<keyword evidence="3" id="KW-1185">Reference proteome</keyword>
<feature type="region of interest" description="Disordered" evidence="1">
    <location>
        <begin position="1"/>
        <end position="88"/>
    </location>
</feature>
<name>A0ABR3P196_9TELE</name>